<evidence type="ECO:0000256" key="1">
    <source>
        <dbReference type="SAM" id="Coils"/>
    </source>
</evidence>
<feature type="region of interest" description="Disordered" evidence="2">
    <location>
        <begin position="184"/>
        <end position="208"/>
    </location>
</feature>
<evidence type="ECO:0000313" key="3">
    <source>
        <dbReference type="EMBL" id="KPV74004.1"/>
    </source>
</evidence>
<feature type="compositionally biased region" description="Basic and acidic residues" evidence="2">
    <location>
        <begin position="41"/>
        <end position="63"/>
    </location>
</feature>
<evidence type="ECO:0000256" key="2">
    <source>
        <dbReference type="SAM" id="MobiDB-lite"/>
    </source>
</evidence>
<keyword evidence="1" id="KW-0175">Coiled coil</keyword>
<proteinExistence type="predicted"/>
<protein>
    <submittedName>
        <fullName evidence="3">Uncharacterized protein</fullName>
    </submittedName>
</protein>
<dbReference type="RefSeq" id="XP_018270053.1">
    <property type="nucleotide sequence ID" value="XM_018417396.1"/>
</dbReference>
<sequence length="250" mass="27194">MPPAPGLTFKGPAHPKRTSKPVVLLDPVVPRGATKKRRPSSSRDDSPRRSPDKAARRATAREDGGDEDEASAKEKHKGKTAEAKGDNKAPTKRVKAAPVEQDDNDDSGPHVPQEERVSRDTVAKRWHLVSTSTRAELLERARSATEDVLEEVFADQAGHKSAHVARKALKAFTNEFDAALASSAVPPLPSNVPQTLKGKGKDKGDTVDLCKKSMQDKLDAAEGDADDLDLEIEKERRLLKRDKARLAHSS</sequence>
<feature type="region of interest" description="Disordered" evidence="2">
    <location>
        <begin position="1"/>
        <end position="130"/>
    </location>
</feature>
<accession>A0A0P9FE12</accession>
<name>A0A0P9FE12_RHOGW</name>
<organism evidence="3 4">
    <name type="scientific">Rhodotorula graminis (strain WP1)</name>
    <dbReference type="NCBI Taxonomy" id="578459"/>
    <lineage>
        <taxon>Eukaryota</taxon>
        <taxon>Fungi</taxon>
        <taxon>Dikarya</taxon>
        <taxon>Basidiomycota</taxon>
        <taxon>Pucciniomycotina</taxon>
        <taxon>Microbotryomycetes</taxon>
        <taxon>Sporidiobolales</taxon>
        <taxon>Sporidiobolaceae</taxon>
        <taxon>Rhodotorula</taxon>
    </lineage>
</organism>
<dbReference type="EMBL" id="KQ474081">
    <property type="protein sequence ID" value="KPV74004.1"/>
    <property type="molecule type" value="Genomic_DNA"/>
</dbReference>
<reference evidence="3 4" key="1">
    <citation type="journal article" date="2015" name="Front. Microbiol.">
        <title>Genome sequence of the plant growth promoting endophytic yeast Rhodotorula graminis WP1.</title>
        <authorList>
            <person name="Firrincieli A."/>
            <person name="Otillar R."/>
            <person name="Salamov A."/>
            <person name="Schmutz J."/>
            <person name="Khan Z."/>
            <person name="Redman R.S."/>
            <person name="Fleck N.D."/>
            <person name="Lindquist E."/>
            <person name="Grigoriev I.V."/>
            <person name="Doty S.L."/>
        </authorList>
    </citation>
    <scope>NUCLEOTIDE SEQUENCE [LARGE SCALE GENOMIC DNA]</scope>
    <source>
        <strain evidence="3 4">WP1</strain>
    </source>
</reference>
<evidence type="ECO:0000313" key="4">
    <source>
        <dbReference type="Proteomes" id="UP000053890"/>
    </source>
</evidence>
<dbReference type="Proteomes" id="UP000053890">
    <property type="component" value="Unassembled WGS sequence"/>
</dbReference>
<keyword evidence="4" id="KW-1185">Reference proteome</keyword>
<dbReference type="AlphaFoldDB" id="A0A0P9FE12"/>
<feature type="compositionally biased region" description="Basic and acidic residues" evidence="2">
    <location>
        <begin position="199"/>
        <end position="208"/>
    </location>
</feature>
<dbReference type="GeneID" id="28977844"/>
<feature type="compositionally biased region" description="Basic and acidic residues" evidence="2">
    <location>
        <begin position="112"/>
        <end position="123"/>
    </location>
</feature>
<feature type="compositionally biased region" description="Basic and acidic residues" evidence="2">
    <location>
        <begin position="79"/>
        <end position="89"/>
    </location>
</feature>
<feature type="coiled-coil region" evidence="1">
    <location>
        <begin position="211"/>
        <end position="245"/>
    </location>
</feature>
<gene>
    <name evidence="3" type="ORF">RHOBADRAFT_54579</name>
</gene>